<comment type="caution">
    <text evidence="1">The sequence shown here is derived from an EMBL/GenBank/DDBJ whole genome shotgun (WGS) entry which is preliminary data.</text>
</comment>
<evidence type="ECO:0000313" key="2">
    <source>
        <dbReference type="Proteomes" id="UP000266489"/>
    </source>
</evidence>
<dbReference type="PANTHER" id="PTHR34301">
    <property type="entry name" value="DNA-BINDING PROTEIN-RELATED"/>
    <property type="match status" value="1"/>
</dbReference>
<proteinExistence type="predicted"/>
<keyword evidence="1" id="KW-0547">Nucleotide-binding</keyword>
<dbReference type="RefSeq" id="WP_119119485.1">
    <property type="nucleotide sequence ID" value="NZ_QXIU01000068.1"/>
</dbReference>
<dbReference type="GO" id="GO:0005524">
    <property type="term" value="F:ATP binding"/>
    <property type="evidence" value="ECO:0007669"/>
    <property type="project" value="UniProtKB-KW"/>
</dbReference>
<evidence type="ECO:0000313" key="1">
    <source>
        <dbReference type="EMBL" id="RIE13612.1"/>
    </source>
</evidence>
<dbReference type="AlphaFoldDB" id="A0A398DDR1"/>
<reference evidence="1 2" key="1">
    <citation type="submission" date="2018-09" db="EMBL/GenBank/DDBJ databases">
        <title>Discovery and Ecogenomic Context for Candidatus Cryosericales, a Global Caldiserica Order Active in Thawing Permafrost.</title>
        <authorList>
            <person name="Martinez M.A."/>
            <person name="Woodcroft B.J."/>
            <person name="Ignacio Espinoza J.C."/>
            <person name="Zayed A."/>
            <person name="Singleton C.M."/>
            <person name="Boyd J."/>
            <person name="Li Y.-F."/>
            <person name="Purvine S."/>
            <person name="Maughan H."/>
            <person name="Hodgkins S.B."/>
            <person name="Anderson D."/>
            <person name="Sederholm M."/>
            <person name="Temperton B."/>
            <person name="Saleska S.R."/>
            <person name="Tyson G.W."/>
            <person name="Rich V.I."/>
        </authorList>
    </citation>
    <scope>NUCLEOTIDE SEQUENCE [LARGE SCALE GENOMIC DNA]</scope>
    <source>
        <strain evidence="1 2">SMC5</strain>
    </source>
</reference>
<dbReference type="EMBL" id="QXIU01000068">
    <property type="protein sequence ID" value="RIE13612.1"/>
    <property type="molecule type" value="Genomic_DNA"/>
</dbReference>
<dbReference type="InterPro" id="IPR027417">
    <property type="entry name" value="P-loop_NTPase"/>
</dbReference>
<dbReference type="OrthoDB" id="9805535at2"/>
<dbReference type="Proteomes" id="UP000266489">
    <property type="component" value="Unassembled WGS sequence"/>
</dbReference>
<organism evidence="1 2">
    <name type="scientific">Candidatus Cryosericum odellii</name>
    <dbReference type="NCBI Taxonomy" id="2290917"/>
    <lineage>
        <taxon>Bacteria</taxon>
        <taxon>Pseudomonadati</taxon>
        <taxon>Caldisericota/Cryosericota group</taxon>
        <taxon>Candidatus Cryosericota</taxon>
        <taxon>Candidatus Cryosericia</taxon>
        <taxon>Candidatus Cryosericales</taxon>
        <taxon>Candidatus Cryosericaceae</taxon>
        <taxon>Candidatus Cryosericum</taxon>
    </lineage>
</organism>
<dbReference type="SUPFAM" id="SSF52540">
    <property type="entry name" value="P-loop containing nucleoside triphosphate hydrolases"/>
    <property type="match status" value="1"/>
</dbReference>
<keyword evidence="1" id="KW-0067">ATP-binding</keyword>
<dbReference type="Gene3D" id="3.40.50.300">
    <property type="entry name" value="P-loop containing nucleotide triphosphate hydrolases"/>
    <property type="match status" value="1"/>
</dbReference>
<accession>A0A398DDR1</accession>
<gene>
    <name evidence="1" type="ORF">SMC5_02700</name>
</gene>
<name>A0A398DDR1_9BACT</name>
<sequence length="388" mass="42780">MADNPFTLHLARDEAFCDREHELDDLLTYVRNGQSVVLLSARRLGKSSLAAKVLECLEAENFLTARIDVYPVSSERDFVQRLSDGIIRGIGRGANPTTIGKRLLGLFTRISPRMEITSDGVKASATIDPGVPATIVIDDVLSSLYRYVERQHKRACIVLDEFQEIAALEQSKTLEGTLRSFVQEHSSVSFLFLGSRRHILTDMFSDKNRPFYRSSLVYPLGKIPENAFVAFISERFAATGKDCPADVAASIYRLADGFSWYVQGLAMIAWNETQPGHSCTAEHVETSCQTMLSMQSPEFEATLSALSPGQKAVLRALAAQPSKSLYGADYPLNRQLSSGGIQKAVKALVKLDFVEEDQRGVYSVVDPFMARWLTLGSAAQYDMGSAGK</sequence>
<dbReference type="PANTHER" id="PTHR34301:SF8">
    <property type="entry name" value="ATPASE DOMAIN-CONTAINING PROTEIN"/>
    <property type="match status" value="1"/>
</dbReference>
<protein>
    <submittedName>
        <fullName evidence="1">ATP-binding protein</fullName>
    </submittedName>
</protein>